<dbReference type="Proteomes" id="UP000886501">
    <property type="component" value="Unassembled WGS sequence"/>
</dbReference>
<accession>A0ACB6Z337</accession>
<protein>
    <submittedName>
        <fullName evidence="1">Uncharacterized protein</fullName>
    </submittedName>
</protein>
<reference evidence="1" key="2">
    <citation type="journal article" date="2020" name="Nat. Commun.">
        <title>Large-scale genome sequencing of mycorrhizal fungi provides insights into the early evolution of symbiotic traits.</title>
        <authorList>
            <person name="Miyauchi S."/>
            <person name="Kiss E."/>
            <person name="Kuo A."/>
            <person name="Drula E."/>
            <person name="Kohler A."/>
            <person name="Sanchez-Garcia M."/>
            <person name="Morin E."/>
            <person name="Andreopoulos B."/>
            <person name="Barry K.W."/>
            <person name="Bonito G."/>
            <person name="Buee M."/>
            <person name="Carver A."/>
            <person name="Chen C."/>
            <person name="Cichocki N."/>
            <person name="Clum A."/>
            <person name="Culley D."/>
            <person name="Crous P.W."/>
            <person name="Fauchery L."/>
            <person name="Girlanda M."/>
            <person name="Hayes R.D."/>
            <person name="Keri Z."/>
            <person name="LaButti K."/>
            <person name="Lipzen A."/>
            <person name="Lombard V."/>
            <person name="Magnuson J."/>
            <person name="Maillard F."/>
            <person name="Murat C."/>
            <person name="Nolan M."/>
            <person name="Ohm R.A."/>
            <person name="Pangilinan J."/>
            <person name="Pereira M.F."/>
            <person name="Perotto S."/>
            <person name="Peter M."/>
            <person name="Pfister S."/>
            <person name="Riley R."/>
            <person name="Sitrit Y."/>
            <person name="Stielow J.B."/>
            <person name="Szollosi G."/>
            <person name="Zifcakova L."/>
            <person name="Stursova M."/>
            <person name="Spatafora J.W."/>
            <person name="Tedersoo L."/>
            <person name="Vaario L.M."/>
            <person name="Yamada A."/>
            <person name="Yan M."/>
            <person name="Wang P."/>
            <person name="Xu J."/>
            <person name="Bruns T."/>
            <person name="Baldrian P."/>
            <person name="Vilgalys R."/>
            <person name="Dunand C."/>
            <person name="Henrissat B."/>
            <person name="Grigoriev I.V."/>
            <person name="Hibbett D."/>
            <person name="Nagy L.G."/>
            <person name="Martin F.M."/>
        </authorList>
    </citation>
    <scope>NUCLEOTIDE SEQUENCE</scope>
    <source>
        <strain evidence="1">P2</strain>
    </source>
</reference>
<dbReference type="EMBL" id="MU118187">
    <property type="protein sequence ID" value="KAF9643785.1"/>
    <property type="molecule type" value="Genomic_DNA"/>
</dbReference>
<evidence type="ECO:0000313" key="2">
    <source>
        <dbReference type="Proteomes" id="UP000886501"/>
    </source>
</evidence>
<name>A0ACB6Z337_THEGA</name>
<reference evidence="1" key="1">
    <citation type="submission" date="2019-10" db="EMBL/GenBank/DDBJ databases">
        <authorList>
            <consortium name="DOE Joint Genome Institute"/>
            <person name="Kuo A."/>
            <person name="Miyauchi S."/>
            <person name="Kiss E."/>
            <person name="Drula E."/>
            <person name="Kohler A."/>
            <person name="Sanchez-Garcia M."/>
            <person name="Andreopoulos B."/>
            <person name="Barry K.W."/>
            <person name="Bonito G."/>
            <person name="Buee M."/>
            <person name="Carver A."/>
            <person name="Chen C."/>
            <person name="Cichocki N."/>
            <person name="Clum A."/>
            <person name="Culley D."/>
            <person name="Crous P.W."/>
            <person name="Fauchery L."/>
            <person name="Girlanda M."/>
            <person name="Hayes R."/>
            <person name="Keri Z."/>
            <person name="Labutti K."/>
            <person name="Lipzen A."/>
            <person name="Lombard V."/>
            <person name="Magnuson J."/>
            <person name="Maillard F."/>
            <person name="Morin E."/>
            <person name="Murat C."/>
            <person name="Nolan M."/>
            <person name="Ohm R."/>
            <person name="Pangilinan J."/>
            <person name="Pereira M."/>
            <person name="Perotto S."/>
            <person name="Peter M."/>
            <person name="Riley R."/>
            <person name="Sitrit Y."/>
            <person name="Stielow B."/>
            <person name="Szollosi G."/>
            <person name="Zifcakova L."/>
            <person name="Stursova M."/>
            <person name="Spatafora J.W."/>
            <person name="Tedersoo L."/>
            <person name="Vaario L.-M."/>
            <person name="Yamada A."/>
            <person name="Yan M."/>
            <person name="Wang P."/>
            <person name="Xu J."/>
            <person name="Bruns T."/>
            <person name="Baldrian P."/>
            <person name="Vilgalys R."/>
            <person name="Henrissat B."/>
            <person name="Grigoriev I.V."/>
            <person name="Hibbett D."/>
            <person name="Nagy L.G."/>
            <person name="Martin F.M."/>
        </authorList>
    </citation>
    <scope>NUCLEOTIDE SEQUENCE</scope>
    <source>
        <strain evidence="1">P2</strain>
    </source>
</reference>
<evidence type="ECO:0000313" key="1">
    <source>
        <dbReference type="EMBL" id="KAF9643785.1"/>
    </source>
</evidence>
<keyword evidence="2" id="KW-1185">Reference proteome</keyword>
<sequence length="207" mass="22957">MPSIIPWRTSPPSCAGTPLAPKLHRVPLPNKDPEDDIILFMATKDPATPAMHIRQIKTSNPSKPPPVLKSCLKKRDPSPSSSSTTSSSASSSSYPRSPLPQFRSREDVSIFSESETSPTRLKGYRGRHLRSSDGVESDYEKSGSQIRHPRSNLKNSNHDYPTLSCHPSIPPFLDRRTSNYVALVADTLQSPHVAPMYPVRYLLATKR</sequence>
<proteinExistence type="predicted"/>
<gene>
    <name evidence="1" type="ORF">BDM02DRAFT_1319070</name>
</gene>
<comment type="caution">
    <text evidence="1">The sequence shown here is derived from an EMBL/GenBank/DDBJ whole genome shotgun (WGS) entry which is preliminary data.</text>
</comment>
<organism evidence="1 2">
    <name type="scientific">Thelephora ganbajun</name>
    <name type="common">Ganba fungus</name>
    <dbReference type="NCBI Taxonomy" id="370292"/>
    <lineage>
        <taxon>Eukaryota</taxon>
        <taxon>Fungi</taxon>
        <taxon>Dikarya</taxon>
        <taxon>Basidiomycota</taxon>
        <taxon>Agaricomycotina</taxon>
        <taxon>Agaricomycetes</taxon>
        <taxon>Thelephorales</taxon>
        <taxon>Thelephoraceae</taxon>
        <taxon>Thelephora</taxon>
    </lineage>
</organism>